<proteinExistence type="predicted"/>
<dbReference type="InterPro" id="IPR011009">
    <property type="entry name" value="Kinase-like_dom_sf"/>
</dbReference>
<gene>
    <name evidence="2" type="ORF">RCO7_08708</name>
</gene>
<dbReference type="SUPFAM" id="SSF56112">
    <property type="entry name" value="Protein kinase-like (PK-like)"/>
    <property type="match status" value="1"/>
</dbReference>
<dbReference type="InterPro" id="IPR002575">
    <property type="entry name" value="Aminoglycoside_PTrfase"/>
</dbReference>
<name>A0A1E1LME7_9HELO</name>
<keyword evidence="3" id="KW-1185">Reference proteome</keyword>
<dbReference type="AlphaFoldDB" id="A0A1E1LME7"/>
<dbReference type="EMBL" id="FJUW01000063">
    <property type="protein sequence ID" value="CZT11673.1"/>
    <property type="molecule type" value="Genomic_DNA"/>
</dbReference>
<dbReference type="Gene3D" id="3.90.1200.10">
    <property type="match status" value="1"/>
</dbReference>
<dbReference type="PANTHER" id="PTHR21310:SF15">
    <property type="entry name" value="AMINOGLYCOSIDE PHOSPHOTRANSFERASE DOMAIN-CONTAINING PROTEIN"/>
    <property type="match status" value="1"/>
</dbReference>
<accession>A0A1E1LME7</accession>
<evidence type="ECO:0000313" key="2">
    <source>
        <dbReference type="EMBL" id="CZT11673.1"/>
    </source>
</evidence>
<dbReference type="PANTHER" id="PTHR21310">
    <property type="entry name" value="AMINOGLYCOSIDE PHOSPHOTRANSFERASE-RELATED-RELATED"/>
    <property type="match status" value="1"/>
</dbReference>
<sequence length="254" mass="28977">MSVFYKDAQVVGDSDDKIYFFNLTTSTFIKREKPLGERNISRKTGKAIENLLFKERFRNEAAALQLLRRHTKIPVPGLRSWGEDSEGLLFLETDLVPGVQLGMAGDKCRMPILHSLNEEKVDEKCDRCAHLAQKFFRRFVEEKLLPELRNLKSSTTGLDGLVIPPKWMILGAVDRATCETKTSDKEEYVMTHGDLGPHNVLMDVETLEVISIIDWEYSGYFPPEFQKWGATRGEHFAHFKDEDLARKLAATIGL</sequence>
<dbReference type="Proteomes" id="UP000178129">
    <property type="component" value="Unassembled WGS sequence"/>
</dbReference>
<protein>
    <recommendedName>
        <fullName evidence="1">Aminoglycoside phosphotransferase domain-containing protein</fullName>
    </recommendedName>
</protein>
<feature type="domain" description="Aminoglycoside phosphotransferase" evidence="1">
    <location>
        <begin position="186"/>
        <end position="224"/>
    </location>
</feature>
<dbReference type="Pfam" id="PF01636">
    <property type="entry name" value="APH"/>
    <property type="match status" value="1"/>
</dbReference>
<dbReference type="InterPro" id="IPR051678">
    <property type="entry name" value="AGP_Transferase"/>
</dbReference>
<comment type="caution">
    <text evidence="2">The sequence shown here is derived from an EMBL/GenBank/DDBJ whole genome shotgun (WGS) entry which is preliminary data.</text>
</comment>
<organism evidence="2 3">
    <name type="scientific">Rhynchosporium graminicola</name>
    <dbReference type="NCBI Taxonomy" id="2792576"/>
    <lineage>
        <taxon>Eukaryota</taxon>
        <taxon>Fungi</taxon>
        <taxon>Dikarya</taxon>
        <taxon>Ascomycota</taxon>
        <taxon>Pezizomycotina</taxon>
        <taxon>Leotiomycetes</taxon>
        <taxon>Helotiales</taxon>
        <taxon>Ploettnerulaceae</taxon>
        <taxon>Rhynchosporium</taxon>
    </lineage>
</organism>
<evidence type="ECO:0000313" key="3">
    <source>
        <dbReference type="Proteomes" id="UP000178129"/>
    </source>
</evidence>
<reference evidence="3" key="1">
    <citation type="submission" date="2016-03" db="EMBL/GenBank/DDBJ databases">
        <authorList>
            <person name="Ploux O."/>
        </authorList>
    </citation>
    <scope>NUCLEOTIDE SEQUENCE [LARGE SCALE GENOMIC DNA]</scope>
    <source>
        <strain evidence="3">UK7</strain>
    </source>
</reference>
<dbReference type="InParanoid" id="A0A1E1LME7"/>
<evidence type="ECO:0000259" key="1">
    <source>
        <dbReference type="Pfam" id="PF01636"/>
    </source>
</evidence>